<accession>A0A1M7YT09</accession>
<gene>
    <name evidence="10" type="primary">norM_1</name>
    <name evidence="10" type="ORF">VQ7734_01506</name>
</gene>
<keyword evidence="3" id="KW-0813">Transport</keyword>
<dbReference type="STRING" id="1117707.VQ7734_01506"/>
<feature type="transmembrane region" description="Helical" evidence="9">
    <location>
        <begin position="389"/>
        <end position="409"/>
    </location>
</feature>
<dbReference type="Proteomes" id="UP000184600">
    <property type="component" value="Unassembled WGS sequence"/>
</dbReference>
<feature type="transmembrane region" description="Helical" evidence="9">
    <location>
        <begin position="132"/>
        <end position="152"/>
    </location>
</feature>
<evidence type="ECO:0000256" key="7">
    <source>
        <dbReference type="ARBA" id="ARBA00023136"/>
    </source>
</evidence>
<evidence type="ECO:0000256" key="2">
    <source>
        <dbReference type="ARBA" id="ARBA00013489"/>
    </source>
</evidence>
<dbReference type="PANTHER" id="PTHR42925">
    <property type="entry name" value="MULTIDRUG AND TOXIN EFFLUX PROTEIN MATE FAMILY"/>
    <property type="match status" value="1"/>
</dbReference>
<evidence type="ECO:0000256" key="4">
    <source>
        <dbReference type="ARBA" id="ARBA00022475"/>
    </source>
</evidence>
<name>A0A1M7YT09_9VIBR</name>
<feature type="transmembrane region" description="Helical" evidence="9">
    <location>
        <begin position="355"/>
        <end position="377"/>
    </location>
</feature>
<dbReference type="InterPro" id="IPR048279">
    <property type="entry name" value="MdtK-like"/>
</dbReference>
<keyword evidence="4" id="KW-1003">Cell membrane</keyword>
<keyword evidence="5 9" id="KW-0812">Transmembrane</keyword>
<dbReference type="CDD" id="cd13134">
    <property type="entry name" value="MATE_like_8"/>
    <property type="match status" value="1"/>
</dbReference>
<dbReference type="EMBL" id="FRFG01000017">
    <property type="protein sequence ID" value="SHO55760.1"/>
    <property type="molecule type" value="Genomic_DNA"/>
</dbReference>
<organism evidence="10 11">
    <name type="scientific">Vibrio quintilis</name>
    <dbReference type="NCBI Taxonomy" id="1117707"/>
    <lineage>
        <taxon>Bacteria</taxon>
        <taxon>Pseudomonadati</taxon>
        <taxon>Pseudomonadota</taxon>
        <taxon>Gammaproteobacteria</taxon>
        <taxon>Vibrionales</taxon>
        <taxon>Vibrionaceae</taxon>
        <taxon>Vibrio</taxon>
    </lineage>
</organism>
<dbReference type="GO" id="GO:0005886">
    <property type="term" value="C:plasma membrane"/>
    <property type="evidence" value="ECO:0007669"/>
    <property type="project" value="UniProtKB-SubCell"/>
</dbReference>
<evidence type="ECO:0000256" key="5">
    <source>
        <dbReference type="ARBA" id="ARBA00022692"/>
    </source>
</evidence>
<dbReference type="PANTHER" id="PTHR42925:SF1">
    <property type="entry name" value="VIRULENCE FACTOR MVIN"/>
    <property type="match status" value="1"/>
</dbReference>
<sequence length="446" mass="48463">MTQNQALNQRMSIVALTWPIFAEVLLRTALGTSDVFMLSSYSDKAVSAVGVITQLTFFLIIISAFVSSGTGILISQYNGAGRSLESSQAGVASVMLSFVIGAFLSLLAVAGTIWLLPYYGMEAQVAQYASEYLLITGAMTFNLTISIVLTTILRSHGYSRSPMVVNFISGICNVIGNYIALYQPFGLPVYGVQGVAVATVISQVIATLILCYIVARSDIPLPLPGFRTIPKAIYARILRIGGMNAGEILSYNLAQICITYFVVQMGTSSLAAFTYAQNIARFSFAFSLALGQAAQIQTGYYVGQGRSEVILKKVQLYFAAGFLVSMIVTWSVYLFREPLLSLFTHDPGILQLTGSLLLISVFLEAGRVFNLIFISGLKGAGDIKFPVKIGIFSMWGNGVFLAWLLGIFLGLGVPGAWIGMSADEIIRGFIMMFRWRSKAWMKSARF</sequence>
<feature type="transmembrane region" description="Helical" evidence="9">
    <location>
        <begin position="50"/>
        <end position="74"/>
    </location>
</feature>
<feature type="transmembrane region" description="Helical" evidence="9">
    <location>
        <begin position="94"/>
        <end position="120"/>
    </location>
</feature>
<evidence type="ECO:0000256" key="8">
    <source>
        <dbReference type="ARBA" id="ARBA00030855"/>
    </source>
</evidence>
<feature type="transmembrane region" description="Helical" evidence="9">
    <location>
        <begin position="314"/>
        <end position="335"/>
    </location>
</feature>
<dbReference type="InterPro" id="IPR047135">
    <property type="entry name" value="YsiQ"/>
</dbReference>
<keyword evidence="7 9" id="KW-0472">Membrane</keyword>
<keyword evidence="6 9" id="KW-1133">Transmembrane helix</keyword>
<feature type="transmembrane region" description="Helical" evidence="9">
    <location>
        <begin position="12"/>
        <end position="30"/>
    </location>
</feature>
<evidence type="ECO:0000256" key="3">
    <source>
        <dbReference type="ARBA" id="ARBA00022448"/>
    </source>
</evidence>
<feature type="transmembrane region" description="Helical" evidence="9">
    <location>
        <begin position="164"/>
        <end position="182"/>
    </location>
</feature>
<keyword evidence="11" id="KW-1185">Reference proteome</keyword>
<evidence type="ECO:0000256" key="6">
    <source>
        <dbReference type="ARBA" id="ARBA00022989"/>
    </source>
</evidence>
<dbReference type="GO" id="GO:0042910">
    <property type="term" value="F:xenobiotic transmembrane transporter activity"/>
    <property type="evidence" value="ECO:0007669"/>
    <property type="project" value="InterPro"/>
</dbReference>
<protein>
    <recommendedName>
        <fullName evidence="2">Multidrug resistance protein NorM</fullName>
    </recommendedName>
    <alternativeName>
        <fullName evidence="8">Na(+)/drug antiporter</fullName>
    </alternativeName>
</protein>
<dbReference type="RefSeq" id="WP_073581073.1">
    <property type="nucleotide sequence ID" value="NZ_AP024897.1"/>
</dbReference>
<dbReference type="PIRSF" id="PIRSF006603">
    <property type="entry name" value="DinF"/>
    <property type="match status" value="1"/>
</dbReference>
<proteinExistence type="predicted"/>
<dbReference type="GO" id="GO:0015297">
    <property type="term" value="F:antiporter activity"/>
    <property type="evidence" value="ECO:0007669"/>
    <property type="project" value="InterPro"/>
</dbReference>
<dbReference type="Pfam" id="PF01554">
    <property type="entry name" value="MatE"/>
    <property type="match status" value="2"/>
</dbReference>
<evidence type="ECO:0000256" key="1">
    <source>
        <dbReference type="ARBA" id="ARBA00004429"/>
    </source>
</evidence>
<comment type="subcellular location">
    <subcellularLocation>
        <location evidence="1">Cell inner membrane</location>
        <topology evidence="1">Multi-pass membrane protein</topology>
    </subcellularLocation>
</comment>
<dbReference type="OrthoDB" id="9806302at2"/>
<reference evidence="11" key="1">
    <citation type="submission" date="2016-12" db="EMBL/GenBank/DDBJ databases">
        <authorList>
            <person name="Rodrigo-Torres L."/>
            <person name="Arahal R.D."/>
            <person name="Lucena T."/>
        </authorList>
    </citation>
    <scope>NUCLEOTIDE SEQUENCE [LARGE SCALE GENOMIC DNA]</scope>
</reference>
<dbReference type="AlphaFoldDB" id="A0A1M7YT09"/>
<feature type="transmembrane region" description="Helical" evidence="9">
    <location>
        <begin position="194"/>
        <end position="215"/>
    </location>
</feature>
<dbReference type="NCBIfam" id="TIGR00797">
    <property type="entry name" value="matE"/>
    <property type="match status" value="1"/>
</dbReference>
<evidence type="ECO:0000256" key="9">
    <source>
        <dbReference type="SAM" id="Phobius"/>
    </source>
</evidence>
<evidence type="ECO:0000313" key="11">
    <source>
        <dbReference type="Proteomes" id="UP000184600"/>
    </source>
</evidence>
<evidence type="ECO:0000313" key="10">
    <source>
        <dbReference type="EMBL" id="SHO55760.1"/>
    </source>
</evidence>
<dbReference type="InterPro" id="IPR002528">
    <property type="entry name" value="MATE_fam"/>
</dbReference>